<name>A0A382EX94_9ZZZZ</name>
<proteinExistence type="predicted"/>
<sequence>MRDLEMPFETLLKLQSCDLKVICPGHGPAVYDPVKYIETELTRLEGG</sequence>
<evidence type="ECO:0000313" key="1">
    <source>
        <dbReference type="EMBL" id="SVB54744.1"/>
    </source>
</evidence>
<dbReference type="EMBL" id="UINC01046561">
    <property type="protein sequence ID" value="SVB54744.1"/>
    <property type="molecule type" value="Genomic_DNA"/>
</dbReference>
<gene>
    <name evidence="1" type="ORF">METZ01_LOCUS207598</name>
</gene>
<evidence type="ECO:0008006" key="2">
    <source>
        <dbReference type="Google" id="ProtNLM"/>
    </source>
</evidence>
<reference evidence="1" key="1">
    <citation type="submission" date="2018-05" db="EMBL/GenBank/DDBJ databases">
        <authorList>
            <person name="Lanie J.A."/>
            <person name="Ng W.-L."/>
            <person name="Kazmierczak K.M."/>
            <person name="Andrzejewski T.M."/>
            <person name="Davidsen T.M."/>
            <person name="Wayne K.J."/>
            <person name="Tettelin H."/>
            <person name="Glass J.I."/>
            <person name="Rusch D."/>
            <person name="Podicherti R."/>
            <person name="Tsui H.-C.T."/>
            <person name="Winkler M.E."/>
        </authorList>
    </citation>
    <scope>NUCLEOTIDE SEQUENCE</scope>
</reference>
<dbReference type="AlphaFoldDB" id="A0A382EX94"/>
<accession>A0A382EX94</accession>
<protein>
    <recommendedName>
        <fullName evidence="2">Metallo-beta-lactamase domain-containing protein</fullName>
    </recommendedName>
</protein>
<organism evidence="1">
    <name type="scientific">marine metagenome</name>
    <dbReference type="NCBI Taxonomy" id="408172"/>
    <lineage>
        <taxon>unclassified sequences</taxon>
        <taxon>metagenomes</taxon>
        <taxon>ecological metagenomes</taxon>
    </lineage>
</organism>